<dbReference type="AlphaFoldDB" id="S9PBP9"/>
<dbReference type="EMBL" id="ANAH02000015">
    <property type="protein sequence ID" value="EPX59692.1"/>
    <property type="molecule type" value="Genomic_DNA"/>
</dbReference>
<dbReference type="PANTHER" id="PTHR46407:SF3">
    <property type="entry name" value="OS02G0208700 PROTEIN"/>
    <property type="match status" value="1"/>
</dbReference>
<dbReference type="InterPro" id="IPR011043">
    <property type="entry name" value="Gal_Oxase/kelch_b-propeller"/>
</dbReference>
<dbReference type="Gene3D" id="2.60.40.10">
    <property type="entry name" value="Immunoglobulins"/>
    <property type="match status" value="2"/>
</dbReference>
<name>S9PBP9_CYSF2</name>
<dbReference type="Proteomes" id="UP000011682">
    <property type="component" value="Unassembled WGS sequence"/>
</dbReference>
<dbReference type="InterPro" id="IPR011498">
    <property type="entry name" value="Kelch_2"/>
</dbReference>
<dbReference type="PANTHER" id="PTHR46407">
    <property type="entry name" value="OS02G0208700 PROTEIN"/>
    <property type="match status" value="1"/>
</dbReference>
<dbReference type="eggNOG" id="COG3055">
    <property type="taxonomic scope" value="Bacteria"/>
</dbReference>
<dbReference type="InterPro" id="IPR015915">
    <property type="entry name" value="Kelch-typ_b-propeller"/>
</dbReference>
<proteinExistence type="predicted"/>
<evidence type="ECO:0000313" key="2">
    <source>
        <dbReference type="Proteomes" id="UP000011682"/>
    </source>
</evidence>
<dbReference type="InterPro" id="IPR013783">
    <property type="entry name" value="Ig-like_fold"/>
</dbReference>
<dbReference type="Gene3D" id="2.130.10.80">
    <property type="entry name" value="Galactose oxidase/kelch, beta-propeller"/>
    <property type="match status" value="3"/>
</dbReference>
<dbReference type="Pfam" id="PF01344">
    <property type="entry name" value="Kelch_1"/>
    <property type="match status" value="2"/>
</dbReference>
<reference evidence="1" key="1">
    <citation type="submission" date="2013-05" db="EMBL/GenBank/DDBJ databases">
        <title>Genome assembly of Cystobacter fuscus DSM 2262.</title>
        <authorList>
            <person name="Sharma G."/>
            <person name="Khatri I."/>
            <person name="Kaur C."/>
            <person name="Mayilraj S."/>
            <person name="Subramanian S."/>
        </authorList>
    </citation>
    <scope>NUCLEOTIDE SEQUENCE [LARGE SCALE GENOMIC DNA]</scope>
    <source>
        <strain evidence="1">DSM 2262</strain>
    </source>
</reference>
<accession>S9PBP9</accession>
<sequence>MRQELATNISRVSVTSSSADIPSVSVDLALTNGVWGGTIGNIPAGSNRSFHAQAFNTLGALLFEGYASGITITSGQRTLVAITLQQVNPPPPFQNEAPLIGSLVASSTTVAPGGSISLVATAYDPNPDNTLTYAWNATAGTFSAPTALSTSWTAPATTGIQTLTFTVTDSGGMASNLSLAVNVTQSGGQGDAQINISFNSVPTVSVMSATPTQLAPGRTTALSVSASDPDGDGLSYAWSATCAGSWVNTSSSSAEFTPSELPAGVCNNCQLTVTVSDGRGGQTSGTVSLCISNTPPINHFAPVIVRSYSSSDTATPGQVLTYEVTASDPENSALTFSWSTNTGSLGPPANTASNSRITWTALSCVSAGVSPTITATVTNAFNLTTTKSFSVAGMPTCPSGTWSITGSMANRRYRHTATLLLNGKVLVESEGTDSAPMAEIYDPASGTWSATGSMATPRNDLHTATLLPDGKVLVAGGRIGSGRIAEVYDPALGTWSLTGPMISHRRYHSATLLPNGKVLVVGGAGGREDSDWAWGISTAEVYDPASGTWSATSSMISPRYSHTATLLPNGKVLIIGGITPAPERSVATAEVYDPASDTWTATSSMISPRSFFSATLLPNGKVLVVGAGSGWITTAEVYDPILGTWSATSPMSTTRFAHTATLLPNGKVLVAGGDGVGGELAKAEIYDPASDTWIPAGSMAYPRDEHTATLLPNGKVLITGGWGPDGTIRTAELYTP</sequence>
<dbReference type="InterPro" id="IPR006652">
    <property type="entry name" value="Kelch_1"/>
</dbReference>
<keyword evidence="2" id="KW-1185">Reference proteome</keyword>
<organism evidence="1 2">
    <name type="scientific">Cystobacter fuscus (strain ATCC 25194 / DSM 2262 / NBRC 100088 / M29)</name>
    <dbReference type="NCBI Taxonomy" id="1242864"/>
    <lineage>
        <taxon>Bacteria</taxon>
        <taxon>Pseudomonadati</taxon>
        <taxon>Myxococcota</taxon>
        <taxon>Myxococcia</taxon>
        <taxon>Myxococcales</taxon>
        <taxon>Cystobacterineae</taxon>
        <taxon>Archangiaceae</taxon>
        <taxon>Cystobacter</taxon>
    </lineage>
</organism>
<dbReference type="InterPro" id="IPR044595">
    <property type="entry name" value="KMD1-4"/>
</dbReference>
<gene>
    <name evidence="1" type="ORF">D187_002436</name>
</gene>
<dbReference type="GO" id="GO:0080037">
    <property type="term" value="P:negative regulation of cytokinin-activated signaling pathway"/>
    <property type="evidence" value="ECO:0007669"/>
    <property type="project" value="InterPro"/>
</dbReference>
<protein>
    <submittedName>
        <fullName evidence="1">High-affinity leucine-specific transport system, periplasmic binding protein LivK</fullName>
    </submittedName>
</protein>
<comment type="caution">
    <text evidence="1">The sequence shown here is derived from an EMBL/GenBank/DDBJ whole genome shotgun (WGS) entry which is preliminary data.</text>
</comment>
<dbReference type="Pfam" id="PF17963">
    <property type="entry name" value="Big_9"/>
    <property type="match status" value="1"/>
</dbReference>
<dbReference type="SMART" id="SM00612">
    <property type="entry name" value="Kelch"/>
    <property type="match status" value="6"/>
</dbReference>
<dbReference type="SUPFAM" id="SSF50965">
    <property type="entry name" value="Galactose oxidase, central domain"/>
    <property type="match status" value="1"/>
</dbReference>
<dbReference type="InterPro" id="IPR037293">
    <property type="entry name" value="Gal_Oxidase_central_sf"/>
</dbReference>
<dbReference type="GO" id="GO:2000762">
    <property type="term" value="P:regulation of phenylpropanoid metabolic process"/>
    <property type="evidence" value="ECO:0007669"/>
    <property type="project" value="InterPro"/>
</dbReference>
<dbReference type="Gene3D" id="2.120.10.80">
    <property type="entry name" value="Kelch-type beta propeller"/>
    <property type="match status" value="1"/>
</dbReference>
<evidence type="ECO:0000313" key="1">
    <source>
        <dbReference type="EMBL" id="EPX59692.1"/>
    </source>
</evidence>
<dbReference type="SUPFAM" id="SSF117281">
    <property type="entry name" value="Kelch motif"/>
    <property type="match status" value="1"/>
</dbReference>
<dbReference type="Pfam" id="PF07646">
    <property type="entry name" value="Kelch_2"/>
    <property type="match status" value="1"/>
</dbReference>